<dbReference type="Pfam" id="PF15105">
    <property type="entry name" value="TMEM61"/>
    <property type="match status" value="1"/>
</dbReference>
<dbReference type="KEGG" id="cge:100769628"/>
<evidence type="ECO:0000313" key="2">
    <source>
        <dbReference type="Proteomes" id="UP001108280"/>
    </source>
</evidence>
<dbReference type="CTD" id="199964"/>
<reference evidence="2" key="2">
    <citation type="journal article" date="2020" name="Biotechnol. Bioeng.">
        <title>Chromosome-scale scaffolds for the Chinese hamster reference genome assembly to facilitate the study of the CHO epigenome.</title>
        <authorList>
            <person name="Hilliard W."/>
            <person name="MacDonald M."/>
            <person name="Lee K.H."/>
        </authorList>
    </citation>
    <scope>NUCLEOTIDE SEQUENCE [LARGE SCALE GENOMIC DNA]</scope>
    <source>
        <strain evidence="2">17A/GY</strain>
    </source>
</reference>
<dbReference type="AlphaFoldDB" id="A0A9J7GSE0"/>
<evidence type="ECO:0000256" key="1">
    <source>
        <dbReference type="SAM" id="Phobius"/>
    </source>
</evidence>
<accession>A0A9J7GSE0</accession>
<gene>
    <name evidence="3" type="primary">Tmem61</name>
</gene>
<dbReference type="RefSeq" id="XP_035312260.1">
    <property type="nucleotide sequence ID" value="XM_035456369.1"/>
</dbReference>
<keyword evidence="1 3" id="KW-0812">Transmembrane</keyword>
<protein>
    <submittedName>
        <fullName evidence="3">Transmembrane protein 61</fullName>
    </submittedName>
</protein>
<reference evidence="2" key="1">
    <citation type="journal article" date="2018" name="Biotechnol. Bioeng.">
        <title>A reference genome of the Chinese hamster based on a hybrid assembly strategy.</title>
        <authorList>
            <person name="Rupp O."/>
            <person name="MacDonald M.L."/>
            <person name="Li S."/>
            <person name="Dhiman H."/>
            <person name="Polson S."/>
            <person name="Griep S."/>
            <person name="Heffner K."/>
            <person name="Hernandez I."/>
            <person name="Brinkrolf K."/>
            <person name="Jadhav V."/>
            <person name="Samoudi M."/>
            <person name="Hao H."/>
            <person name="Kingham B."/>
            <person name="Goesmann A."/>
            <person name="Betenbaugh M.J."/>
            <person name="Lewis N.E."/>
            <person name="Borth N."/>
            <person name="Lee K.H."/>
        </authorList>
    </citation>
    <scope>NUCLEOTIDE SEQUENCE [LARGE SCALE GENOMIC DNA]</scope>
    <source>
        <strain evidence="2">17A/GY</strain>
    </source>
</reference>
<proteinExistence type="predicted"/>
<evidence type="ECO:0000313" key="3">
    <source>
        <dbReference type="RefSeq" id="XP_035294836.1"/>
    </source>
</evidence>
<keyword evidence="1" id="KW-0472">Membrane</keyword>
<reference evidence="3" key="3">
    <citation type="submission" date="2025-08" db="UniProtKB">
        <authorList>
            <consortium name="RefSeq"/>
        </authorList>
    </citation>
    <scope>IDENTIFICATION</scope>
    <source>
        <strain evidence="3">17A/GY</strain>
        <tissue evidence="3">Liver</tissue>
    </source>
</reference>
<sequence length="197" mass="21095">MAACETCVRGQVASTVRYCMTVIGTVVLVIGTLCFAWWSEDDTAAQPGSLAPTVEHPLPKIPPIWLKSVSLLCCSLGGLLLLFGLLWSIQESSKRSSQGELYHLSRDLYHLAVECLLSCSHRPPKEAVIPTYEEAMYCPLAEGPQPCPVQPEEDLQCHAPGDALLGSSSLSPPPSYESIILHQGAVYGPRAASSSSG</sequence>
<dbReference type="PANTHER" id="PTHR37151:SF1">
    <property type="entry name" value="TRANSMEMBRANE PROTEIN 61"/>
    <property type="match status" value="1"/>
</dbReference>
<keyword evidence="2" id="KW-1185">Reference proteome</keyword>
<feature type="transmembrane region" description="Helical" evidence="1">
    <location>
        <begin position="64"/>
        <end position="87"/>
    </location>
</feature>
<feature type="transmembrane region" description="Helical" evidence="1">
    <location>
        <begin position="18"/>
        <end position="38"/>
    </location>
</feature>
<organism evidence="2 3">
    <name type="scientific">Cricetulus griseus</name>
    <name type="common">Chinese hamster</name>
    <name type="synonym">Cricetulus barabensis griseus</name>
    <dbReference type="NCBI Taxonomy" id="10029"/>
    <lineage>
        <taxon>Eukaryota</taxon>
        <taxon>Metazoa</taxon>
        <taxon>Chordata</taxon>
        <taxon>Craniata</taxon>
        <taxon>Vertebrata</taxon>
        <taxon>Euteleostomi</taxon>
        <taxon>Mammalia</taxon>
        <taxon>Eutheria</taxon>
        <taxon>Euarchontoglires</taxon>
        <taxon>Glires</taxon>
        <taxon>Rodentia</taxon>
        <taxon>Myomorpha</taxon>
        <taxon>Muroidea</taxon>
        <taxon>Cricetidae</taxon>
        <taxon>Cricetinae</taxon>
        <taxon>Cricetulus</taxon>
    </lineage>
</organism>
<dbReference type="PANTHER" id="PTHR37151">
    <property type="entry name" value="TRANSMEMBRANE PROTEIN 61"/>
    <property type="match status" value="1"/>
</dbReference>
<dbReference type="InterPro" id="IPR028164">
    <property type="entry name" value="TMEM61"/>
</dbReference>
<dbReference type="GeneID" id="100769628"/>
<dbReference type="RefSeq" id="XP_035294836.1">
    <property type="nucleotide sequence ID" value="XM_035438945.1"/>
</dbReference>
<keyword evidence="1" id="KW-1133">Transmembrane helix</keyword>
<name>A0A9J7GSE0_CRIGR</name>
<dbReference type="Proteomes" id="UP001108280">
    <property type="component" value="Chromosome 2"/>
</dbReference>
<dbReference type="OrthoDB" id="9901365at2759"/>